<evidence type="ECO:0000313" key="1">
    <source>
        <dbReference type="EMBL" id="OWK41839.1"/>
    </source>
</evidence>
<dbReference type="AlphaFoldDB" id="A0A225DXB0"/>
<organism evidence="1 2">
    <name type="scientific">Fimbriiglobus ruber</name>
    <dbReference type="NCBI Taxonomy" id="1908690"/>
    <lineage>
        <taxon>Bacteria</taxon>
        <taxon>Pseudomonadati</taxon>
        <taxon>Planctomycetota</taxon>
        <taxon>Planctomycetia</taxon>
        <taxon>Gemmatales</taxon>
        <taxon>Gemmataceae</taxon>
        <taxon>Fimbriiglobus</taxon>
    </lineage>
</organism>
<dbReference type="EMBL" id="NIDE01000005">
    <property type="protein sequence ID" value="OWK41839.1"/>
    <property type="molecule type" value="Genomic_DNA"/>
</dbReference>
<protein>
    <submittedName>
        <fullName evidence="1">Peptidase U32</fullName>
    </submittedName>
</protein>
<gene>
    <name evidence="1" type="ORF">FRUB_03917</name>
</gene>
<keyword evidence="2" id="KW-1185">Reference proteome</keyword>
<dbReference type="Proteomes" id="UP000214646">
    <property type="component" value="Unassembled WGS sequence"/>
</dbReference>
<sequence length="128" mass="14378">MFHMEHCVFAAFLSTGKDFRDCGRPCEAHKVELRDRVGANFPVLPDTGCRNTVFNSVAQSAAEYVGRMLELGLRTFRVDLLRETPAQVGPLLDRYARVVGGRDDGRATWRELRVLNQLGVTRGTLQIL</sequence>
<proteinExistence type="predicted"/>
<name>A0A225DXB0_9BACT</name>
<reference evidence="2" key="1">
    <citation type="submission" date="2017-06" db="EMBL/GenBank/DDBJ databases">
        <title>Genome analysis of Fimbriiglobus ruber SP5, the first member of the order Planctomycetales with confirmed chitinolytic capability.</title>
        <authorList>
            <person name="Ravin N.V."/>
            <person name="Rakitin A.L."/>
            <person name="Ivanova A.A."/>
            <person name="Beletsky A.V."/>
            <person name="Kulichevskaya I.S."/>
            <person name="Mardanov A.V."/>
            <person name="Dedysh S.N."/>
        </authorList>
    </citation>
    <scope>NUCLEOTIDE SEQUENCE [LARGE SCALE GENOMIC DNA]</scope>
    <source>
        <strain evidence="2">SP5</strain>
    </source>
</reference>
<comment type="caution">
    <text evidence="1">The sequence shown here is derived from an EMBL/GenBank/DDBJ whole genome shotgun (WGS) entry which is preliminary data.</text>
</comment>
<accession>A0A225DXB0</accession>
<evidence type="ECO:0000313" key="2">
    <source>
        <dbReference type="Proteomes" id="UP000214646"/>
    </source>
</evidence>